<dbReference type="Pfam" id="PF04193">
    <property type="entry name" value="PQ-loop"/>
    <property type="match status" value="2"/>
</dbReference>
<evidence type="ECO:0000256" key="1">
    <source>
        <dbReference type="ARBA" id="ARBA00004141"/>
    </source>
</evidence>
<evidence type="ECO:0008006" key="8">
    <source>
        <dbReference type="Google" id="ProtNLM"/>
    </source>
</evidence>
<dbReference type="PANTHER" id="PTHR16201:SF37">
    <property type="entry name" value="PQ-LOOP REPEAT-CONTAINING PROTEIN"/>
    <property type="match status" value="1"/>
</dbReference>
<feature type="transmembrane region" description="Helical" evidence="5">
    <location>
        <begin position="161"/>
        <end position="182"/>
    </location>
</feature>
<evidence type="ECO:0000256" key="2">
    <source>
        <dbReference type="ARBA" id="ARBA00022692"/>
    </source>
</evidence>
<evidence type="ECO:0000256" key="5">
    <source>
        <dbReference type="SAM" id="Phobius"/>
    </source>
</evidence>
<feature type="transmembrane region" description="Helical" evidence="5">
    <location>
        <begin position="127"/>
        <end position="149"/>
    </location>
</feature>
<keyword evidence="3 5" id="KW-1133">Transmembrane helix</keyword>
<evidence type="ECO:0000313" key="7">
    <source>
        <dbReference type="Proteomes" id="UP001583172"/>
    </source>
</evidence>
<dbReference type="Gene3D" id="1.20.1280.290">
    <property type="match status" value="1"/>
</dbReference>
<evidence type="ECO:0000256" key="4">
    <source>
        <dbReference type="ARBA" id="ARBA00023136"/>
    </source>
</evidence>
<dbReference type="InterPro" id="IPR006603">
    <property type="entry name" value="PQ-loop_rpt"/>
</dbReference>
<keyword evidence="2 5" id="KW-0812">Transmembrane</keyword>
<feature type="transmembrane region" description="Helical" evidence="5">
    <location>
        <begin position="188"/>
        <end position="211"/>
    </location>
</feature>
<comment type="subcellular location">
    <subcellularLocation>
        <location evidence="1">Membrane</location>
        <topology evidence="1">Multi-pass membrane protein</topology>
    </subcellularLocation>
</comment>
<keyword evidence="7" id="KW-1185">Reference proteome</keyword>
<feature type="transmembrane region" description="Helical" evidence="5">
    <location>
        <begin position="42"/>
        <end position="59"/>
    </location>
</feature>
<organism evidence="6 7">
    <name type="scientific">Humicola insolens</name>
    <name type="common">Soft-rot fungus</name>
    <dbReference type="NCBI Taxonomy" id="85995"/>
    <lineage>
        <taxon>Eukaryota</taxon>
        <taxon>Fungi</taxon>
        <taxon>Dikarya</taxon>
        <taxon>Ascomycota</taxon>
        <taxon>Pezizomycotina</taxon>
        <taxon>Sordariomycetes</taxon>
        <taxon>Sordariomycetidae</taxon>
        <taxon>Sordariales</taxon>
        <taxon>Chaetomiaceae</taxon>
        <taxon>Mycothermus</taxon>
    </lineage>
</organism>
<protein>
    <recommendedName>
        <fullName evidence="8">PQ loop repeat protein</fullName>
    </recommendedName>
</protein>
<feature type="transmembrane region" description="Helical" evidence="5">
    <location>
        <begin position="6"/>
        <end position="30"/>
    </location>
</feature>
<keyword evidence="4 5" id="KW-0472">Membrane</keyword>
<feature type="transmembrane region" description="Helical" evidence="5">
    <location>
        <begin position="99"/>
        <end position="121"/>
    </location>
</feature>
<reference evidence="6 7" key="1">
    <citation type="journal article" date="2024" name="Commun. Biol.">
        <title>Comparative genomic analysis of thermophilic fungi reveals convergent evolutionary adaptations and gene losses.</title>
        <authorList>
            <person name="Steindorff A.S."/>
            <person name="Aguilar-Pontes M.V."/>
            <person name="Robinson A.J."/>
            <person name="Andreopoulos B."/>
            <person name="LaButti K."/>
            <person name="Kuo A."/>
            <person name="Mondo S."/>
            <person name="Riley R."/>
            <person name="Otillar R."/>
            <person name="Haridas S."/>
            <person name="Lipzen A."/>
            <person name="Grimwood J."/>
            <person name="Schmutz J."/>
            <person name="Clum A."/>
            <person name="Reid I.D."/>
            <person name="Moisan M.C."/>
            <person name="Butler G."/>
            <person name="Nguyen T.T.M."/>
            <person name="Dewar K."/>
            <person name="Conant G."/>
            <person name="Drula E."/>
            <person name="Henrissat B."/>
            <person name="Hansel C."/>
            <person name="Singer S."/>
            <person name="Hutchinson M.I."/>
            <person name="de Vries R.P."/>
            <person name="Natvig D.O."/>
            <person name="Powell A.J."/>
            <person name="Tsang A."/>
            <person name="Grigoriev I.V."/>
        </authorList>
    </citation>
    <scope>NUCLEOTIDE SEQUENCE [LARGE SCALE GENOMIC DNA]</scope>
    <source>
        <strain evidence="6 7">CBS 620.91</strain>
    </source>
</reference>
<dbReference type="SMART" id="SM00679">
    <property type="entry name" value="CTNS"/>
    <property type="match status" value="2"/>
</dbReference>
<accession>A0ABR3VLJ5</accession>
<dbReference type="InterPro" id="IPR051415">
    <property type="entry name" value="LAAT-1"/>
</dbReference>
<name>A0ABR3VLJ5_HUMIN</name>
<dbReference type="Proteomes" id="UP001583172">
    <property type="component" value="Unassembled WGS sequence"/>
</dbReference>
<dbReference type="PANTHER" id="PTHR16201">
    <property type="entry name" value="SEVEN TRANSMEMBRANE PROTEIN 1-RELATED"/>
    <property type="match status" value="1"/>
</dbReference>
<dbReference type="EMBL" id="JAZGSY010000046">
    <property type="protein sequence ID" value="KAL1842351.1"/>
    <property type="molecule type" value="Genomic_DNA"/>
</dbReference>
<evidence type="ECO:0000256" key="3">
    <source>
        <dbReference type="ARBA" id="ARBA00022989"/>
    </source>
</evidence>
<proteinExistence type="predicted"/>
<sequence>MDVPVAANILGTLGAVCWSVQLIPQIIINYRRHHATGLQPSMMMLWAWAGVPLGVYNIVEDFNIALRIQPQILTALSLVTWIQCYYYQRNWPISRCLLITLPILLSMAAAQAALILILRLLVPADLAWPRIVMAVLAAALLAAGVLRHYWDIWVHRTVRGISFLFVAIDAAGDLFSLVSVFFQPKLDVLGMAIYGVELALWLGVFACGGYCNLLPWVRGKWVAAKKGHGDGGRRSEEVPGFGNVAEAWDENNGDRDRAVVSTGATPVALHDMPSSTSVFRTASREMVAEGVRLRTVGANRGRSQDDVRFPAAP</sequence>
<gene>
    <name evidence="6" type="ORF">VTJ49DRAFT_5519</name>
</gene>
<evidence type="ECO:0000313" key="6">
    <source>
        <dbReference type="EMBL" id="KAL1842351.1"/>
    </source>
</evidence>
<comment type="caution">
    <text evidence="6">The sequence shown here is derived from an EMBL/GenBank/DDBJ whole genome shotgun (WGS) entry which is preliminary data.</text>
</comment>